<dbReference type="InParanoid" id="B2W8Q1"/>
<protein>
    <submittedName>
        <fullName evidence="2">Uncharacterized protein</fullName>
    </submittedName>
</protein>
<feature type="compositionally biased region" description="Basic and acidic residues" evidence="1">
    <location>
        <begin position="106"/>
        <end position="121"/>
    </location>
</feature>
<evidence type="ECO:0000313" key="3">
    <source>
        <dbReference type="Proteomes" id="UP000001471"/>
    </source>
</evidence>
<reference evidence="3" key="1">
    <citation type="journal article" date="2013" name="G3 (Bethesda)">
        <title>Comparative genomics of a plant-pathogenic fungus, Pyrenophora tritici-repentis, reveals transduplication and the impact of repeat elements on pathogenicity and population divergence.</title>
        <authorList>
            <person name="Manning V.A."/>
            <person name="Pandelova I."/>
            <person name="Dhillon B."/>
            <person name="Wilhelm L.J."/>
            <person name="Goodwin S.B."/>
            <person name="Berlin A.M."/>
            <person name="Figueroa M."/>
            <person name="Freitag M."/>
            <person name="Hane J.K."/>
            <person name="Henrissat B."/>
            <person name="Holman W.H."/>
            <person name="Kodira C.D."/>
            <person name="Martin J."/>
            <person name="Oliver R.P."/>
            <person name="Robbertse B."/>
            <person name="Schackwitz W."/>
            <person name="Schwartz D.C."/>
            <person name="Spatafora J.W."/>
            <person name="Turgeon B.G."/>
            <person name="Yandava C."/>
            <person name="Young S."/>
            <person name="Zhou S."/>
            <person name="Zeng Q."/>
            <person name="Grigoriev I.V."/>
            <person name="Ma L.-J."/>
            <person name="Ciuffetti L.M."/>
        </authorList>
    </citation>
    <scope>NUCLEOTIDE SEQUENCE [LARGE SCALE GENOMIC DNA]</scope>
    <source>
        <strain evidence="3">Pt-1C-BFP</strain>
    </source>
</reference>
<name>B2W8Q1_PYRTR</name>
<evidence type="ECO:0000313" key="2">
    <source>
        <dbReference type="EMBL" id="EDU49279.1"/>
    </source>
</evidence>
<proteinExistence type="predicted"/>
<feature type="region of interest" description="Disordered" evidence="1">
    <location>
        <begin position="95"/>
        <end position="121"/>
    </location>
</feature>
<dbReference type="EMBL" id="DS231620">
    <property type="protein sequence ID" value="EDU49279.1"/>
    <property type="molecule type" value="Genomic_DNA"/>
</dbReference>
<organism evidence="2 3">
    <name type="scientific">Pyrenophora tritici-repentis (strain Pt-1C-BFP)</name>
    <name type="common">Wheat tan spot fungus</name>
    <name type="synonym">Drechslera tritici-repentis</name>
    <dbReference type="NCBI Taxonomy" id="426418"/>
    <lineage>
        <taxon>Eukaryota</taxon>
        <taxon>Fungi</taxon>
        <taxon>Dikarya</taxon>
        <taxon>Ascomycota</taxon>
        <taxon>Pezizomycotina</taxon>
        <taxon>Dothideomycetes</taxon>
        <taxon>Pleosporomycetidae</taxon>
        <taxon>Pleosporales</taxon>
        <taxon>Pleosporineae</taxon>
        <taxon>Pleosporaceae</taxon>
        <taxon>Pyrenophora</taxon>
    </lineage>
</organism>
<evidence type="ECO:0000256" key="1">
    <source>
        <dbReference type="SAM" id="MobiDB-lite"/>
    </source>
</evidence>
<dbReference type="Proteomes" id="UP000001471">
    <property type="component" value="Unassembled WGS sequence"/>
</dbReference>
<dbReference type="AlphaFoldDB" id="B2W8Q1"/>
<dbReference type="HOGENOM" id="CLU_2039246_0_0_1"/>
<accession>B2W8Q1</accession>
<gene>
    <name evidence="2" type="ORF">PTRG_06359</name>
</gene>
<sequence>MSNRAARLDFLGTVPEFVYTEIYTVVSKDAADQQSMSLYPACVPRSLALHVAVELEIKGGDESVQRKSELSMAYTLEESVIPNWWGSTSVDHHDYAGTASNTLEEQTPRDHKSYEHDNHRN</sequence>